<name>A0A913XSF3_EXADI</name>
<evidence type="ECO:0000259" key="4">
    <source>
        <dbReference type="PROSITE" id="PS01180"/>
    </source>
</evidence>
<dbReference type="Pfam" id="PF00431">
    <property type="entry name" value="CUB"/>
    <property type="match status" value="1"/>
</dbReference>
<evidence type="ECO:0000256" key="1">
    <source>
        <dbReference type="ARBA" id="ARBA00022737"/>
    </source>
</evidence>
<dbReference type="GeneID" id="110246947"/>
<accession>A0A913XSF3</accession>
<keyword evidence="2" id="KW-1015">Disulfide bond</keyword>
<keyword evidence="1" id="KW-0677">Repeat</keyword>
<organism evidence="5 6">
    <name type="scientific">Exaiptasia diaphana</name>
    <name type="common">Tropical sea anemone</name>
    <name type="synonym">Aiptasia pulchella</name>
    <dbReference type="NCBI Taxonomy" id="2652724"/>
    <lineage>
        <taxon>Eukaryota</taxon>
        <taxon>Metazoa</taxon>
        <taxon>Cnidaria</taxon>
        <taxon>Anthozoa</taxon>
        <taxon>Hexacorallia</taxon>
        <taxon>Actiniaria</taxon>
        <taxon>Aiptasiidae</taxon>
        <taxon>Exaiptasia</taxon>
    </lineage>
</organism>
<dbReference type="SUPFAM" id="SSF49854">
    <property type="entry name" value="Spermadhesin, CUB domain"/>
    <property type="match status" value="1"/>
</dbReference>
<evidence type="ECO:0000313" key="5">
    <source>
        <dbReference type="EnsemblMetazoa" id="XP_020908991.1"/>
    </source>
</evidence>
<comment type="caution">
    <text evidence="3">Lacks conserved residue(s) required for the propagation of feature annotation.</text>
</comment>
<proteinExistence type="predicted"/>
<dbReference type="OrthoDB" id="9971251at2759"/>
<keyword evidence="6" id="KW-1185">Reference proteome</keyword>
<feature type="domain" description="CUB" evidence="4">
    <location>
        <begin position="1"/>
        <end position="70"/>
    </location>
</feature>
<reference evidence="5" key="1">
    <citation type="submission" date="2022-11" db="UniProtKB">
        <authorList>
            <consortium name="EnsemblMetazoa"/>
        </authorList>
    </citation>
    <scope>IDENTIFICATION</scope>
</reference>
<dbReference type="Proteomes" id="UP000887567">
    <property type="component" value="Unplaced"/>
</dbReference>
<evidence type="ECO:0000256" key="2">
    <source>
        <dbReference type="ARBA" id="ARBA00023157"/>
    </source>
</evidence>
<evidence type="ECO:0000313" key="6">
    <source>
        <dbReference type="Proteomes" id="UP000887567"/>
    </source>
</evidence>
<dbReference type="PANTHER" id="PTHR24251">
    <property type="entry name" value="OVOCHYMASE-RELATED"/>
    <property type="match status" value="1"/>
</dbReference>
<dbReference type="KEGG" id="epa:110246947"/>
<dbReference type="EnsemblMetazoa" id="XM_021053332.1">
    <property type="protein sequence ID" value="XP_020908991.1"/>
    <property type="gene ID" value="LOC110246947"/>
</dbReference>
<sequence length="88" mass="10353">MDIDDRDYCRKDYLGLRDGADRWSPSLGRYCGNRKPRRRQSKTSSNALRIRLKSDSSVQGRGFSMWWTSYYKFKASKPARRDISGRLP</sequence>
<dbReference type="PROSITE" id="PS01180">
    <property type="entry name" value="CUB"/>
    <property type="match status" value="1"/>
</dbReference>
<protein>
    <recommendedName>
        <fullName evidence="4">CUB domain-containing protein</fullName>
    </recommendedName>
</protein>
<evidence type="ECO:0000256" key="3">
    <source>
        <dbReference type="PROSITE-ProRule" id="PRU00059"/>
    </source>
</evidence>
<dbReference type="AlphaFoldDB" id="A0A913XSF3"/>
<dbReference type="InterPro" id="IPR000859">
    <property type="entry name" value="CUB_dom"/>
</dbReference>
<dbReference type="Gene3D" id="2.60.120.290">
    <property type="entry name" value="Spermadhesin, CUB domain"/>
    <property type="match status" value="1"/>
</dbReference>
<dbReference type="RefSeq" id="XP_020908991.1">
    <property type="nucleotide sequence ID" value="XM_021053332.1"/>
</dbReference>
<dbReference type="InterPro" id="IPR035914">
    <property type="entry name" value="Sperma_CUB_dom_sf"/>
</dbReference>
<dbReference type="CDD" id="cd00041">
    <property type="entry name" value="CUB"/>
    <property type="match status" value="1"/>
</dbReference>